<dbReference type="EMBL" id="AAXW01000025">
    <property type="protein sequence ID" value="EAZ90407.1"/>
    <property type="molecule type" value="Genomic_DNA"/>
</dbReference>
<keyword evidence="8" id="KW-0106">Calcium</keyword>
<evidence type="ECO:0000256" key="5">
    <source>
        <dbReference type="ARBA" id="ARBA00017303"/>
    </source>
</evidence>
<feature type="chain" id="PRO_5002653891" description="Alpha-amylase" evidence="13">
    <location>
        <begin position="35"/>
        <end position="677"/>
    </location>
</feature>
<evidence type="ECO:0000256" key="4">
    <source>
        <dbReference type="ARBA" id="ARBA00012595"/>
    </source>
</evidence>
<keyword evidence="16" id="KW-1185">Reference proteome</keyword>
<dbReference type="GO" id="GO:0046872">
    <property type="term" value="F:metal ion binding"/>
    <property type="evidence" value="ECO:0007669"/>
    <property type="project" value="UniProtKB-KW"/>
</dbReference>
<dbReference type="OrthoDB" id="9805159at2"/>
<dbReference type="InterPro" id="IPR002044">
    <property type="entry name" value="CBM20"/>
</dbReference>
<dbReference type="InterPro" id="IPR006047">
    <property type="entry name" value="GH13_cat_dom"/>
</dbReference>
<evidence type="ECO:0000256" key="13">
    <source>
        <dbReference type="SAM" id="SignalP"/>
    </source>
</evidence>
<dbReference type="GO" id="GO:0004556">
    <property type="term" value="F:alpha-amylase activity"/>
    <property type="evidence" value="ECO:0007669"/>
    <property type="project" value="UniProtKB-UniRule"/>
</dbReference>
<dbReference type="InterPro" id="IPR013784">
    <property type="entry name" value="Carb-bd-like_fold"/>
</dbReference>
<evidence type="ECO:0000256" key="2">
    <source>
        <dbReference type="ARBA" id="ARBA00001913"/>
    </source>
</evidence>
<comment type="caution">
    <text evidence="15">The sequence shown here is derived from an EMBL/GenBank/DDBJ whole genome shotgun (WGS) entry which is preliminary data.</text>
</comment>
<dbReference type="InterPro" id="IPR006048">
    <property type="entry name" value="A-amylase/branching_C"/>
</dbReference>
<evidence type="ECO:0000256" key="7">
    <source>
        <dbReference type="ARBA" id="ARBA00022801"/>
    </source>
</evidence>
<evidence type="ECO:0000256" key="6">
    <source>
        <dbReference type="ARBA" id="ARBA00022723"/>
    </source>
</evidence>
<proteinExistence type="inferred from homology"/>
<sequence>MLFKSLWYDCRWLKRFTAIITISLLLLFSFPAYAQSQPPAKNVMVHLFEWKWTDIEAECAYLGEKGYNAIQVSPPNEHAVKASDGYPWWQRYQPVTYELDKSRSGNLDQFKSMVDTCWKKHGVKIYVDAIINHMAAGDGIGSAGTSYKGASDYTLYDKDSTTYKYSNLDFHNQCGINWDEDVPAREIRDCWVAGGGLPDLKTESDWVRTRIIEFLNSMINMGVAGFRIDAAKHMNPEDITYIAANLNDLRSDEGWFYPGSRPFIFQEVIFGYGQDSKPSDYDNTVKGSNLNVTEFRYGTAVGQKFRNDDSGTISDFIKYNFPVASGGWGMLDSAFSVVFTDNHDNQRGHGSGYWTSEDDNSIGGIVTHFYDGRIYNLANVFMLAWPYGTPKVMSSYNWPRDVRCSPSGCKDVNDGVGPPSDGSGNTKNVACFKDWVCEHRWTSIAGMVGFNNYVQDAWNIGNTWHNDRNQIAFSRVTPTGAAKGFVIINREGYDLNRSFQTGLPEGRYCDVARTDYTLGSTKCDGSVIDVDRSGFANIQLSPMSASAIHMGSLMTETDVVVDPDTETGPDTTVKKVDVSFSCQNGHTELGTSVYVAGNIKELGNWSVKDASQKLAPTDYPTWTGSLTLPAKTNLEWKCVKALESSLKITQWQGNTKTKSGNNEVFVGNSNVSVTGGF</sequence>
<evidence type="ECO:0000256" key="11">
    <source>
        <dbReference type="RuleBase" id="RU003615"/>
    </source>
</evidence>
<dbReference type="GO" id="GO:2001070">
    <property type="term" value="F:starch binding"/>
    <property type="evidence" value="ECO:0007669"/>
    <property type="project" value="InterPro"/>
</dbReference>
<evidence type="ECO:0000256" key="9">
    <source>
        <dbReference type="ARBA" id="ARBA00023277"/>
    </source>
</evidence>
<feature type="domain" description="CBM20" evidence="14">
    <location>
        <begin position="570"/>
        <end position="677"/>
    </location>
</feature>
<evidence type="ECO:0000256" key="10">
    <source>
        <dbReference type="ARBA" id="ARBA00023295"/>
    </source>
</evidence>
<dbReference type="SMART" id="SM01065">
    <property type="entry name" value="CBM_2"/>
    <property type="match status" value="1"/>
</dbReference>
<dbReference type="PRINTS" id="PR00110">
    <property type="entry name" value="ALPHAAMYLASE"/>
</dbReference>
<dbReference type="CDD" id="cd05810">
    <property type="entry name" value="CBM20_alpha_MTH"/>
    <property type="match status" value="1"/>
</dbReference>
<evidence type="ECO:0000256" key="3">
    <source>
        <dbReference type="ARBA" id="ARBA00008061"/>
    </source>
</evidence>
<feature type="signal peptide" evidence="13">
    <location>
        <begin position="1"/>
        <end position="34"/>
    </location>
</feature>
<evidence type="ECO:0000256" key="1">
    <source>
        <dbReference type="ARBA" id="ARBA00000548"/>
    </source>
</evidence>
<dbReference type="SUPFAM" id="SSF49452">
    <property type="entry name" value="Starch-binding domain-like"/>
    <property type="match status" value="1"/>
</dbReference>
<evidence type="ECO:0000256" key="8">
    <source>
        <dbReference type="ARBA" id="ARBA00022837"/>
    </source>
</evidence>
<dbReference type="Proteomes" id="UP000003781">
    <property type="component" value="Unassembled WGS sequence"/>
</dbReference>
<keyword evidence="9 12" id="KW-0119">Carbohydrate metabolism</keyword>
<dbReference type="SMART" id="SM00642">
    <property type="entry name" value="Aamy"/>
    <property type="match status" value="1"/>
</dbReference>
<accession>A3ISX6</accession>
<keyword evidence="13" id="KW-0732">Signal</keyword>
<dbReference type="Gene3D" id="2.60.40.10">
    <property type="entry name" value="Immunoglobulins"/>
    <property type="match status" value="1"/>
</dbReference>
<name>A3ISX6_9CHRO</name>
<dbReference type="PROSITE" id="PS51166">
    <property type="entry name" value="CBM20"/>
    <property type="match status" value="1"/>
</dbReference>
<dbReference type="InterPro" id="IPR006046">
    <property type="entry name" value="Alpha_amylase"/>
</dbReference>
<dbReference type="InterPro" id="IPR013783">
    <property type="entry name" value="Ig-like_fold"/>
</dbReference>
<dbReference type="RefSeq" id="WP_008276481.1">
    <property type="nucleotide sequence ID" value="NZ_AAXW01000025.1"/>
</dbReference>
<dbReference type="Gene3D" id="2.60.40.1180">
    <property type="entry name" value="Golgi alpha-mannosidase II"/>
    <property type="match status" value="1"/>
</dbReference>
<dbReference type="eggNOG" id="COG0366">
    <property type="taxonomic scope" value="Bacteria"/>
</dbReference>
<dbReference type="SMART" id="SM00632">
    <property type="entry name" value="Aamy_C"/>
    <property type="match status" value="1"/>
</dbReference>
<dbReference type="Gene3D" id="3.20.20.80">
    <property type="entry name" value="Glycosidases"/>
    <property type="match status" value="1"/>
</dbReference>
<keyword evidence="10 12" id="KW-0326">Glycosidase</keyword>
<evidence type="ECO:0000313" key="15">
    <source>
        <dbReference type="EMBL" id="EAZ90407.1"/>
    </source>
</evidence>
<evidence type="ECO:0000256" key="12">
    <source>
        <dbReference type="RuleBase" id="RU361134"/>
    </source>
</evidence>
<comment type="catalytic activity">
    <reaction evidence="1 12">
        <text>Endohydrolysis of (1-&gt;4)-alpha-D-glucosidic linkages in polysaccharides containing three or more (1-&gt;4)-alpha-linked D-glucose units.</text>
        <dbReference type="EC" id="3.2.1.1"/>
    </reaction>
</comment>
<dbReference type="AlphaFoldDB" id="A3ISX6"/>
<dbReference type="GO" id="GO:0005975">
    <property type="term" value="P:carbohydrate metabolic process"/>
    <property type="evidence" value="ECO:0007669"/>
    <property type="project" value="InterPro"/>
</dbReference>
<dbReference type="PANTHER" id="PTHR43447">
    <property type="entry name" value="ALPHA-AMYLASE"/>
    <property type="match status" value="1"/>
</dbReference>
<comment type="similarity">
    <text evidence="3 11">Belongs to the glycosyl hydrolase 13 family.</text>
</comment>
<gene>
    <name evidence="15" type="ORF">CY0110_28779</name>
</gene>
<dbReference type="InterPro" id="IPR013780">
    <property type="entry name" value="Glyco_hydro_b"/>
</dbReference>
<comment type="cofactor">
    <cofactor evidence="2">
        <name>Ca(2+)</name>
        <dbReference type="ChEBI" id="CHEBI:29108"/>
    </cofactor>
</comment>
<dbReference type="InterPro" id="IPR017853">
    <property type="entry name" value="GH"/>
</dbReference>
<dbReference type="InterPro" id="IPR031319">
    <property type="entry name" value="A-amylase_C"/>
</dbReference>
<dbReference type="Pfam" id="PF02806">
    <property type="entry name" value="Alpha-amylase_C"/>
    <property type="match status" value="1"/>
</dbReference>
<evidence type="ECO:0000259" key="14">
    <source>
        <dbReference type="PROSITE" id="PS51166"/>
    </source>
</evidence>
<dbReference type="Pfam" id="PF00128">
    <property type="entry name" value="Alpha-amylase"/>
    <property type="match status" value="1"/>
</dbReference>
<evidence type="ECO:0000313" key="16">
    <source>
        <dbReference type="Proteomes" id="UP000003781"/>
    </source>
</evidence>
<protein>
    <recommendedName>
        <fullName evidence="5 12">Alpha-amylase</fullName>
        <ecNumber evidence="4 12">3.2.1.1</ecNumber>
    </recommendedName>
</protein>
<dbReference type="Pfam" id="PF00686">
    <property type="entry name" value="CBM_20"/>
    <property type="match status" value="1"/>
</dbReference>
<dbReference type="CDD" id="cd11317">
    <property type="entry name" value="AmyAc_bac_euk_AmyA"/>
    <property type="match status" value="1"/>
</dbReference>
<reference evidence="15 16" key="1">
    <citation type="submission" date="2007-03" db="EMBL/GenBank/DDBJ databases">
        <authorList>
            <person name="Stal L."/>
            <person name="Ferriera S."/>
            <person name="Johnson J."/>
            <person name="Kravitz S."/>
            <person name="Beeson K."/>
            <person name="Sutton G."/>
            <person name="Rogers Y.-H."/>
            <person name="Friedman R."/>
            <person name="Frazier M."/>
            <person name="Venter J.C."/>
        </authorList>
    </citation>
    <scope>NUCLEOTIDE SEQUENCE [LARGE SCALE GENOMIC DNA]</scope>
    <source>
        <strain evidence="15 16">CCY0110</strain>
    </source>
</reference>
<organism evidence="15 16">
    <name type="scientific">Crocosphaera chwakensis CCY0110</name>
    <dbReference type="NCBI Taxonomy" id="391612"/>
    <lineage>
        <taxon>Bacteria</taxon>
        <taxon>Bacillati</taxon>
        <taxon>Cyanobacteriota</taxon>
        <taxon>Cyanophyceae</taxon>
        <taxon>Oscillatoriophycideae</taxon>
        <taxon>Chroococcales</taxon>
        <taxon>Aphanothecaceae</taxon>
        <taxon>Crocosphaera</taxon>
        <taxon>Crocosphaera chwakensis</taxon>
    </lineage>
</organism>
<dbReference type="SUPFAM" id="SSF51011">
    <property type="entry name" value="Glycosyl hydrolase domain"/>
    <property type="match status" value="1"/>
</dbReference>
<keyword evidence="6" id="KW-0479">Metal-binding</keyword>
<dbReference type="EC" id="3.2.1.1" evidence="4 12"/>
<dbReference type="SUPFAM" id="SSF51445">
    <property type="entry name" value="(Trans)glycosidases"/>
    <property type="match status" value="1"/>
</dbReference>
<keyword evidence="7 12" id="KW-0378">Hydrolase</keyword>